<dbReference type="OrthoDB" id="9798386at2"/>
<protein>
    <submittedName>
        <fullName evidence="8">Peptidase S8 and S53 subtilisin kexin sedolisin</fullName>
    </submittedName>
</protein>
<dbReference type="EMBL" id="ACXX02000001">
    <property type="protein sequence ID" value="EGD49300.1"/>
    <property type="molecule type" value="Genomic_DNA"/>
</dbReference>
<dbReference type="Pfam" id="PF00395">
    <property type="entry name" value="SLH"/>
    <property type="match status" value="2"/>
</dbReference>
<dbReference type="STRING" id="588581.Cpap_3732"/>
<dbReference type="SUPFAM" id="SSF52743">
    <property type="entry name" value="Subtilisin-like"/>
    <property type="match status" value="1"/>
</dbReference>
<reference evidence="8" key="2">
    <citation type="submission" date="2011-01" db="EMBL/GenBank/DDBJ databases">
        <title>The Non-contiguous Finished genome of Clostridium papyrosolvens.</title>
        <authorList>
            <person name="Lucas S."/>
            <person name="Copeland A."/>
            <person name="Lapidus A."/>
            <person name="Cheng J.-F."/>
            <person name="Goodwin L."/>
            <person name="Pitluck S."/>
            <person name="Misra M."/>
            <person name="Chertkov O."/>
            <person name="Detter J.C."/>
            <person name="Han C."/>
            <person name="Tapia R."/>
            <person name="Land M."/>
            <person name="Hauser L."/>
            <person name="Kyrpides N."/>
            <person name="Ivanova N."/>
            <person name="Pagani I."/>
            <person name="Mouttaki H."/>
            <person name="He Z."/>
            <person name="Zhou J."/>
            <person name="Hemme C.L."/>
            <person name="Woyke T."/>
        </authorList>
    </citation>
    <scope>NUCLEOTIDE SEQUENCE [LARGE SCALE GENOMIC DNA]</scope>
    <source>
        <strain evidence="8">DSM 2782</strain>
    </source>
</reference>
<keyword evidence="2 6" id="KW-0645">Protease</keyword>
<keyword evidence="9" id="KW-1185">Reference proteome</keyword>
<organism evidence="8 9">
    <name type="scientific">Ruminiclostridium papyrosolvens DSM 2782</name>
    <dbReference type="NCBI Taxonomy" id="588581"/>
    <lineage>
        <taxon>Bacteria</taxon>
        <taxon>Bacillati</taxon>
        <taxon>Bacillota</taxon>
        <taxon>Clostridia</taxon>
        <taxon>Eubacteriales</taxon>
        <taxon>Oscillospiraceae</taxon>
        <taxon>Ruminiclostridium</taxon>
    </lineage>
</organism>
<evidence type="ECO:0000256" key="6">
    <source>
        <dbReference type="PROSITE-ProRule" id="PRU01240"/>
    </source>
</evidence>
<dbReference type="InterPro" id="IPR000209">
    <property type="entry name" value="Peptidase_S8/S53_dom"/>
</dbReference>
<gene>
    <name evidence="8" type="ORF">Cpap_3732</name>
</gene>
<dbReference type="RefSeq" id="WP_004615919.1">
    <property type="nucleotide sequence ID" value="NZ_ACXX02000001.1"/>
</dbReference>
<dbReference type="InterPro" id="IPR050131">
    <property type="entry name" value="Peptidase_S8_subtilisin-like"/>
</dbReference>
<dbReference type="PANTHER" id="PTHR43806">
    <property type="entry name" value="PEPTIDASE S8"/>
    <property type="match status" value="1"/>
</dbReference>
<feature type="active site" description="Charge relay system" evidence="6">
    <location>
        <position position="66"/>
    </location>
</feature>
<dbReference type="AlphaFoldDB" id="F1T752"/>
<name>F1T752_9FIRM</name>
<keyword evidence="4 6" id="KW-0378">Hydrolase</keyword>
<dbReference type="PROSITE" id="PS51892">
    <property type="entry name" value="SUBTILASE"/>
    <property type="match status" value="1"/>
</dbReference>
<keyword evidence="3" id="KW-0677">Repeat</keyword>
<dbReference type="eggNOG" id="COG0737">
    <property type="taxonomic scope" value="Bacteria"/>
</dbReference>
<sequence>MRLRVFLVAVLIVILLPVPALAAKFKPVRLAVIDTGISETAISKTNISSGRNYILPNQTTADTVGHGTAIASIIVGSKAADIKGICPETILIPLVYYGKNEAGDTIKGDGTLLAKIIREAVEVYDCKILNISSGVLNDTPALRDAVTWAEKQGALVISSAGNDGDDTVYYPGAYSNALCVGAVNEVNSAPADFSNTNGEVDILAPGEKLPTATMKGNSLPATGTSYSTAYISGVAAKLMTEYPELTTEQVRQIIYASATDFGTMGYDRASGWGILNKEKALVYARQGWLFRDVVPSKWYFDGVNKAAKLGLLQGTSTVEFSPNQPATRAMLWRMLYSLQGLQLSESTMTEHRNAQLWASANGISDGTNPNDTITREQMAVMLYRYTAAFGYDLGKRTNLSKFSDEGEISPYAKDALAWANAYGLISGTGTRTLSPQGSSTRAQMAVTLIKFYDLVLGGVKHM</sequence>
<accession>F1T752</accession>
<keyword evidence="5 6" id="KW-0720">Serine protease</keyword>
<dbReference type="GO" id="GO:0006508">
    <property type="term" value="P:proteolysis"/>
    <property type="evidence" value="ECO:0007669"/>
    <property type="project" value="UniProtKB-KW"/>
</dbReference>
<feature type="active site" description="Charge relay system" evidence="6">
    <location>
        <position position="34"/>
    </location>
</feature>
<evidence type="ECO:0000256" key="4">
    <source>
        <dbReference type="ARBA" id="ARBA00022801"/>
    </source>
</evidence>
<dbReference type="CDD" id="cd00306">
    <property type="entry name" value="Peptidases_S8_S53"/>
    <property type="match status" value="1"/>
</dbReference>
<feature type="active site" description="Charge relay system" evidence="6">
    <location>
        <position position="225"/>
    </location>
</feature>
<proteinExistence type="inferred from homology"/>
<feature type="domain" description="SLH" evidence="7">
    <location>
        <begin position="399"/>
        <end position="462"/>
    </location>
</feature>
<dbReference type="Gene3D" id="3.40.50.200">
    <property type="entry name" value="Peptidase S8/S53 domain"/>
    <property type="match status" value="1"/>
</dbReference>
<evidence type="ECO:0000256" key="5">
    <source>
        <dbReference type="ARBA" id="ARBA00022825"/>
    </source>
</evidence>
<dbReference type="Proteomes" id="UP000003860">
    <property type="component" value="Unassembled WGS sequence"/>
</dbReference>
<reference evidence="8" key="1">
    <citation type="submission" date="2009-07" db="EMBL/GenBank/DDBJ databases">
        <authorList>
            <consortium name="US DOE Joint Genome Institute (JGI-PGF)"/>
            <person name="Lucas S."/>
            <person name="Copeland A."/>
            <person name="Lapidus A."/>
            <person name="Glavina del Rio T."/>
            <person name="Tice H."/>
            <person name="Bruce D."/>
            <person name="Goodwin L."/>
            <person name="Pitluck S."/>
            <person name="Larimer F."/>
            <person name="Land M.L."/>
            <person name="Mouttaki H."/>
            <person name="He Z."/>
            <person name="Zhou J."/>
            <person name="Hemme C.L."/>
        </authorList>
    </citation>
    <scope>NUCLEOTIDE SEQUENCE</scope>
    <source>
        <strain evidence="8">DSM 2782</strain>
    </source>
</reference>
<evidence type="ECO:0000259" key="7">
    <source>
        <dbReference type="PROSITE" id="PS51272"/>
    </source>
</evidence>
<feature type="domain" description="SLH" evidence="7">
    <location>
        <begin position="286"/>
        <end position="349"/>
    </location>
</feature>
<dbReference type="Pfam" id="PF00082">
    <property type="entry name" value="Peptidase_S8"/>
    <property type="match status" value="1"/>
</dbReference>
<dbReference type="eggNOG" id="COG1404">
    <property type="taxonomic scope" value="Bacteria"/>
</dbReference>
<comment type="similarity">
    <text evidence="1 6">Belongs to the peptidase S8 family.</text>
</comment>
<evidence type="ECO:0000256" key="3">
    <source>
        <dbReference type="ARBA" id="ARBA00022737"/>
    </source>
</evidence>
<dbReference type="InterPro" id="IPR001119">
    <property type="entry name" value="SLH_dom"/>
</dbReference>
<evidence type="ECO:0000313" key="8">
    <source>
        <dbReference type="EMBL" id="EGD49300.1"/>
    </source>
</evidence>
<evidence type="ECO:0000256" key="1">
    <source>
        <dbReference type="ARBA" id="ARBA00011073"/>
    </source>
</evidence>
<dbReference type="InterPro" id="IPR015500">
    <property type="entry name" value="Peptidase_S8_subtilisin-rel"/>
</dbReference>
<dbReference type="PANTHER" id="PTHR43806:SF11">
    <property type="entry name" value="CEREVISIN-RELATED"/>
    <property type="match status" value="1"/>
</dbReference>
<dbReference type="PROSITE" id="PS51272">
    <property type="entry name" value="SLH"/>
    <property type="match status" value="2"/>
</dbReference>
<dbReference type="PRINTS" id="PR00723">
    <property type="entry name" value="SUBTILISIN"/>
</dbReference>
<evidence type="ECO:0000313" key="9">
    <source>
        <dbReference type="Proteomes" id="UP000003860"/>
    </source>
</evidence>
<comment type="caution">
    <text evidence="8">The sequence shown here is derived from an EMBL/GenBank/DDBJ whole genome shotgun (WGS) entry which is preliminary data.</text>
</comment>
<dbReference type="InterPro" id="IPR036852">
    <property type="entry name" value="Peptidase_S8/S53_dom_sf"/>
</dbReference>
<dbReference type="GO" id="GO:0004252">
    <property type="term" value="F:serine-type endopeptidase activity"/>
    <property type="evidence" value="ECO:0007669"/>
    <property type="project" value="UniProtKB-UniRule"/>
</dbReference>
<evidence type="ECO:0000256" key="2">
    <source>
        <dbReference type="ARBA" id="ARBA00022670"/>
    </source>
</evidence>